<dbReference type="STRING" id="984485.A0A1E4RFI7"/>
<organism evidence="8 9">
    <name type="scientific">Hyphopichia burtonii NRRL Y-1933</name>
    <dbReference type="NCBI Taxonomy" id="984485"/>
    <lineage>
        <taxon>Eukaryota</taxon>
        <taxon>Fungi</taxon>
        <taxon>Dikarya</taxon>
        <taxon>Ascomycota</taxon>
        <taxon>Saccharomycotina</taxon>
        <taxon>Pichiomycetes</taxon>
        <taxon>Debaryomycetaceae</taxon>
        <taxon>Hyphopichia</taxon>
    </lineage>
</organism>
<proteinExistence type="inferred from homology"/>
<keyword evidence="9" id="KW-1185">Reference proteome</keyword>
<dbReference type="RefSeq" id="XP_020075099.1">
    <property type="nucleotide sequence ID" value="XM_020221615.1"/>
</dbReference>
<feature type="compositionally biased region" description="Low complexity" evidence="5">
    <location>
        <begin position="487"/>
        <end position="512"/>
    </location>
</feature>
<comment type="similarity">
    <text evidence="2">Belongs to the Mediator complex subunit 15 family.</text>
</comment>
<dbReference type="InterPro" id="IPR033789">
    <property type="entry name" value="Gal11_coact"/>
</dbReference>
<dbReference type="GO" id="GO:0016592">
    <property type="term" value="C:mediator complex"/>
    <property type="evidence" value="ECO:0007669"/>
    <property type="project" value="InterPro"/>
</dbReference>
<dbReference type="Gene3D" id="1.10.287.2920">
    <property type="match status" value="1"/>
</dbReference>
<dbReference type="OrthoDB" id="1938591at2759"/>
<feature type="region of interest" description="Disordered" evidence="5">
    <location>
        <begin position="843"/>
        <end position="950"/>
    </location>
</feature>
<dbReference type="GO" id="GO:0006357">
    <property type="term" value="P:regulation of transcription by RNA polymerase II"/>
    <property type="evidence" value="ECO:0007669"/>
    <property type="project" value="InterPro"/>
</dbReference>
<protein>
    <recommendedName>
        <fullName evidence="3">Mediator of RNA polymerase II transcription subunit 15</fullName>
    </recommendedName>
</protein>
<feature type="compositionally biased region" description="Low complexity" evidence="5">
    <location>
        <begin position="851"/>
        <end position="867"/>
    </location>
</feature>
<dbReference type="Pfam" id="PF05397">
    <property type="entry name" value="Med15_fungi"/>
    <property type="match status" value="1"/>
</dbReference>
<feature type="region of interest" description="Disordered" evidence="5">
    <location>
        <begin position="574"/>
        <end position="646"/>
    </location>
</feature>
<accession>A0A1E4RFI7</accession>
<dbReference type="Proteomes" id="UP000095085">
    <property type="component" value="Unassembled WGS sequence"/>
</dbReference>
<feature type="compositionally biased region" description="Low complexity" evidence="5">
    <location>
        <begin position="633"/>
        <end position="646"/>
    </location>
</feature>
<feature type="compositionally biased region" description="Low complexity" evidence="5">
    <location>
        <begin position="1093"/>
        <end position="1111"/>
    </location>
</feature>
<feature type="compositionally biased region" description="Low complexity" evidence="5">
    <location>
        <begin position="185"/>
        <end position="200"/>
    </location>
</feature>
<feature type="compositionally biased region" description="Polar residues" evidence="5">
    <location>
        <begin position="1112"/>
        <end position="1133"/>
    </location>
</feature>
<gene>
    <name evidence="8" type="ORF">HYPBUDRAFT_153573</name>
</gene>
<evidence type="ECO:0000256" key="4">
    <source>
        <dbReference type="ARBA" id="ARBA00023242"/>
    </source>
</evidence>
<feature type="region of interest" description="Disordered" evidence="5">
    <location>
        <begin position="487"/>
        <end position="547"/>
    </location>
</feature>
<feature type="region of interest" description="Disordered" evidence="5">
    <location>
        <begin position="979"/>
        <end position="1016"/>
    </location>
</feature>
<evidence type="ECO:0000256" key="3">
    <source>
        <dbReference type="ARBA" id="ARBA00019613"/>
    </source>
</evidence>
<dbReference type="InterPro" id="IPR036546">
    <property type="entry name" value="MED15_KIX"/>
</dbReference>
<feature type="compositionally biased region" description="Polar residues" evidence="5">
    <location>
        <begin position="121"/>
        <end position="146"/>
    </location>
</feature>
<feature type="region of interest" description="Disordered" evidence="5">
    <location>
        <begin position="277"/>
        <end position="397"/>
    </location>
</feature>
<dbReference type="EMBL" id="KV454543">
    <property type="protein sequence ID" value="ODV66032.1"/>
    <property type="molecule type" value="Genomic_DNA"/>
</dbReference>
<feature type="compositionally biased region" description="Pro residues" evidence="5">
    <location>
        <begin position="175"/>
        <end position="184"/>
    </location>
</feature>
<dbReference type="AlphaFoldDB" id="A0A1E4RFI7"/>
<feature type="compositionally biased region" description="Polar residues" evidence="5">
    <location>
        <begin position="979"/>
        <end position="1011"/>
    </location>
</feature>
<feature type="compositionally biased region" description="Polar residues" evidence="5">
    <location>
        <begin position="1173"/>
        <end position="1195"/>
    </location>
</feature>
<comment type="subcellular location">
    <subcellularLocation>
        <location evidence="1">Nucleus</location>
    </subcellularLocation>
</comment>
<dbReference type="Pfam" id="PF18535">
    <property type="entry name" value="Gal11_ABD1"/>
    <property type="match status" value="1"/>
</dbReference>
<feature type="compositionally biased region" description="Low complexity" evidence="5">
    <location>
        <begin position="579"/>
        <end position="601"/>
    </location>
</feature>
<evidence type="ECO:0000313" key="8">
    <source>
        <dbReference type="EMBL" id="ODV66032.1"/>
    </source>
</evidence>
<evidence type="ECO:0000259" key="6">
    <source>
        <dbReference type="Pfam" id="PF16987"/>
    </source>
</evidence>
<feature type="region of interest" description="Disordered" evidence="5">
    <location>
        <begin position="95"/>
        <end position="205"/>
    </location>
</feature>
<dbReference type="CDD" id="cd12191">
    <property type="entry name" value="gal11_coact"/>
    <property type="match status" value="1"/>
</dbReference>
<dbReference type="InterPro" id="IPR036529">
    <property type="entry name" value="KIX_dom_sf"/>
</dbReference>
<evidence type="ECO:0000256" key="1">
    <source>
        <dbReference type="ARBA" id="ARBA00004123"/>
    </source>
</evidence>
<evidence type="ECO:0000256" key="2">
    <source>
        <dbReference type="ARBA" id="ARBA00009807"/>
    </source>
</evidence>
<dbReference type="InterPro" id="IPR008626">
    <property type="entry name" value="Mediator_Med15_fun"/>
</dbReference>
<feature type="compositionally biased region" description="Low complexity" evidence="5">
    <location>
        <begin position="881"/>
        <end position="915"/>
    </location>
</feature>
<feature type="domain" description="Mediator complex subunit 15 KIX" evidence="6">
    <location>
        <begin position="12"/>
        <end position="88"/>
    </location>
</feature>
<reference evidence="9" key="1">
    <citation type="submission" date="2016-05" db="EMBL/GenBank/DDBJ databases">
        <title>Comparative genomics of biotechnologically important yeasts.</title>
        <authorList>
            <consortium name="DOE Joint Genome Institute"/>
            <person name="Riley R."/>
            <person name="Haridas S."/>
            <person name="Wolfe K.H."/>
            <person name="Lopes M.R."/>
            <person name="Hittinger C.T."/>
            <person name="Goker M."/>
            <person name="Salamov A."/>
            <person name="Wisecaver J."/>
            <person name="Long T.M."/>
            <person name="Aerts A.L."/>
            <person name="Barry K."/>
            <person name="Choi C."/>
            <person name="Clum A."/>
            <person name="Coughlan A.Y."/>
            <person name="Deshpande S."/>
            <person name="Douglass A.P."/>
            <person name="Hanson S.J."/>
            <person name="Klenk H.-P."/>
            <person name="Labutti K."/>
            <person name="Lapidus A."/>
            <person name="Lindquist E."/>
            <person name="Lipzen A."/>
            <person name="Meier-Kolthoff J.P."/>
            <person name="Ohm R.A."/>
            <person name="Otillar R.P."/>
            <person name="Pangilinan J."/>
            <person name="Peng Y."/>
            <person name="Rokas A."/>
            <person name="Rosa C.A."/>
            <person name="Scheuner C."/>
            <person name="Sibirny A.A."/>
            <person name="Slot J.C."/>
            <person name="Stielow J.B."/>
            <person name="Sun H."/>
            <person name="Kurtzman C.P."/>
            <person name="Blackwell M."/>
            <person name="Grigoriev I.V."/>
            <person name="Jeffries T.W."/>
        </authorList>
    </citation>
    <scope>NUCLEOTIDE SEQUENCE [LARGE SCALE GENOMIC DNA]</scope>
    <source>
        <strain evidence="9">NRRL Y-1933</strain>
    </source>
</reference>
<sequence>MNNLQQPQNMGSTWHSMYSPQDRQKVIQIVLSTLKDIQGNNYDAQKAQTMAQEFEKFTFMKAPSRDEYLRSIKQKITQLRSGSMRNMAAASAAANPNNIANNNNNNNTNNNINAPARNPTVPNNTAGMVNNVGPQNNMNHQSMNFLQQQAQARQQSAAQIQAQMRNNQQQQQQPPSQPQQPPTQQPQQPQGSNQGPNQGSMNNTGLQQNSQIQQIISNMIKNVPIPQALLSKIPNLPPNCNTWTQIFDCFQKKIIPHSAMPVIRDIHNTHMQFALRQHQQQRLNQFQKNQQPQQSQQQGNQNTQQNNQNKLNLPAGLPANFNLNNLTPQQKQQLLQRQLQQQQQNNNNNALQNQQKTQPQPVPQNDQNQIPPQSQQPQQPQQPQNQQGLQGQQQARPANTTITPEDIVRYSSDALTLLATLQNNGSIPRELDQNQKQSFIRKYIHHQKLSLWKQQQRNNLNIPPNQAIATNSNDAVNQAQIQRRLQAQAEAQAQQQNQQGQQGQANQGLASQIPSVSPATAFQPQPQPQGQPGVNGINNVPPQQLPLINNMHIPNQQIMRPQGQMNNLSSPLMQQRGLAPTPAMNNANLNNANAAFNPNAPSTSVPPTNPSAQAGGTNQQPPQPQGIPGAGGRPNTTANPINNILPPLNDEMKVRLRKLFEEVSRNTVPLRDVTLLLSPQDKKAVGETLAKISQQYANVDTILSYFYVLTKNLEGTKRLIQMKHMTRNIVDNLRRGVYLAGPDLLEKLRTQYQKYFDYVKEQIAMRRQLQQRQGQQRQGANGAPGSQQSPQFMNNQLNGTVPMPNQISPQLRNAMIPDQNQRNNMRPQANWNNMGKPVIGQQAPQAPIPTQPQMQQGQLPQGIQPTPNLQPRLRPQSGAFNSSPMMPNMASPMMANTVMPNAQQPAFQQTPQQQPAPTPSMKAKDLAAAQKKSISGPGSGRRKGSTKATQAAQAAQVAAANISTPAAAVVTPATLANTIKTPNSIPTPQVPQTHSNKNTPTGQSPNYPNKPSSSSSILVNKDAAVGDIFNHSGADSKLARRRELSNSDPEKFFYASLANLLELPDPEGTANNSKGSSIDMLNTPISIGSVASTTSNQANSTTTGGTTANSSPLVNGKSNAKSPLSPHNVNSSNQWTCEIRPDAIVSAFRQVDGIRELAANDIISTCSHLAELESQSKSQVPTRDEGNATTGNLESQGIKRENDQMEDFDDIEGLFDEKKIKLDDISHNQFMFEPVAFDDWKQFVVTSLQ</sequence>
<dbReference type="Gene3D" id="1.10.246.20">
    <property type="entry name" value="Coactivator CBP, KIX domain"/>
    <property type="match status" value="1"/>
</dbReference>
<feature type="compositionally biased region" description="Low complexity" evidence="5">
    <location>
        <begin position="147"/>
        <end position="174"/>
    </location>
</feature>
<dbReference type="GeneID" id="30996164"/>
<dbReference type="Pfam" id="PF16987">
    <property type="entry name" value="KIX_2"/>
    <property type="match status" value="1"/>
</dbReference>
<name>A0A1E4RFI7_9ASCO</name>
<feature type="region of interest" description="Disordered" evidence="5">
    <location>
        <begin position="1093"/>
        <end position="1133"/>
    </location>
</feature>
<feature type="compositionally biased region" description="Low complexity" evidence="5">
    <location>
        <begin position="767"/>
        <end position="779"/>
    </location>
</feature>
<evidence type="ECO:0000259" key="7">
    <source>
        <dbReference type="Pfam" id="PF18535"/>
    </source>
</evidence>
<feature type="compositionally biased region" description="Low complexity" evidence="5">
    <location>
        <begin position="322"/>
        <end position="394"/>
    </location>
</feature>
<feature type="compositionally biased region" description="Low complexity" evidence="5">
    <location>
        <begin position="95"/>
        <end position="120"/>
    </location>
</feature>
<feature type="compositionally biased region" description="Polar residues" evidence="5">
    <location>
        <begin position="513"/>
        <end position="522"/>
    </location>
</feature>
<dbReference type="GO" id="GO:0003712">
    <property type="term" value="F:transcription coregulator activity"/>
    <property type="evidence" value="ECO:0007669"/>
    <property type="project" value="InterPro"/>
</dbReference>
<evidence type="ECO:0000313" key="9">
    <source>
        <dbReference type="Proteomes" id="UP000095085"/>
    </source>
</evidence>
<feature type="region of interest" description="Disordered" evidence="5">
    <location>
        <begin position="767"/>
        <end position="799"/>
    </location>
</feature>
<feature type="domain" description="Gal11 coactivator" evidence="7">
    <location>
        <begin position="207"/>
        <end position="285"/>
    </location>
</feature>
<feature type="compositionally biased region" description="Low complexity" evidence="5">
    <location>
        <begin position="528"/>
        <end position="542"/>
    </location>
</feature>
<keyword evidence="4" id="KW-0539">Nucleus</keyword>
<feature type="compositionally biased region" description="Polar residues" evidence="5">
    <location>
        <begin position="784"/>
        <end position="799"/>
    </location>
</feature>
<evidence type="ECO:0000256" key="5">
    <source>
        <dbReference type="SAM" id="MobiDB-lite"/>
    </source>
</evidence>
<feature type="region of interest" description="Disordered" evidence="5">
    <location>
        <begin position="1173"/>
        <end position="1205"/>
    </location>
</feature>
<feature type="compositionally biased region" description="Low complexity" evidence="5">
    <location>
        <begin position="277"/>
        <end position="309"/>
    </location>
</feature>